<evidence type="ECO:0000256" key="8">
    <source>
        <dbReference type="RuleBase" id="RU000417"/>
    </source>
</evidence>
<dbReference type="NCBIfam" id="TIGR00675">
    <property type="entry name" value="dcm"/>
    <property type="match status" value="1"/>
</dbReference>
<dbReference type="EC" id="2.1.1.37" evidence="8"/>
<evidence type="ECO:0000313" key="11">
    <source>
        <dbReference type="Proteomes" id="UP000298284"/>
    </source>
</evidence>
<dbReference type="InterPro" id="IPR018117">
    <property type="entry name" value="C5_DNA_meth_AS"/>
</dbReference>
<dbReference type="PROSITE" id="PS00094">
    <property type="entry name" value="C5_MTASE_1"/>
    <property type="match status" value="1"/>
</dbReference>
<gene>
    <name evidence="10" type="ORF">EU557_09185</name>
</gene>
<dbReference type="EMBL" id="SRKZ01000002">
    <property type="protein sequence ID" value="TGD81701.1"/>
    <property type="molecule type" value="Genomic_DNA"/>
</dbReference>
<evidence type="ECO:0000313" key="10">
    <source>
        <dbReference type="EMBL" id="TGD81701.1"/>
    </source>
</evidence>
<dbReference type="Pfam" id="PF00145">
    <property type="entry name" value="DNA_methylase"/>
    <property type="match status" value="2"/>
</dbReference>
<dbReference type="GO" id="GO:0009307">
    <property type="term" value="P:DNA restriction-modification system"/>
    <property type="evidence" value="ECO:0007669"/>
    <property type="project" value="UniProtKB-KW"/>
</dbReference>
<feature type="region of interest" description="Disordered" evidence="9">
    <location>
        <begin position="417"/>
        <end position="463"/>
    </location>
</feature>
<dbReference type="InterPro" id="IPR001525">
    <property type="entry name" value="C5_MeTfrase"/>
</dbReference>
<keyword evidence="3 6" id="KW-0949">S-adenosyl-L-methionine</keyword>
<keyword evidence="1 6" id="KW-0489">Methyltransferase</keyword>
<dbReference type="PRINTS" id="PR00105">
    <property type="entry name" value="C5METTRFRASE"/>
</dbReference>
<protein>
    <recommendedName>
        <fullName evidence="8">Cytosine-specific methyltransferase</fullName>
        <ecNumber evidence="8">2.1.1.37</ecNumber>
    </recommendedName>
</protein>
<evidence type="ECO:0000256" key="9">
    <source>
        <dbReference type="SAM" id="MobiDB-lite"/>
    </source>
</evidence>
<dbReference type="SUPFAM" id="SSF53335">
    <property type="entry name" value="S-adenosyl-L-methionine-dependent methyltransferases"/>
    <property type="match status" value="1"/>
</dbReference>
<dbReference type="PROSITE" id="PS00095">
    <property type="entry name" value="C5_MTASE_2"/>
    <property type="match status" value="1"/>
</dbReference>
<comment type="catalytic activity">
    <reaction evidence="5 8">
        <text>a 2'-deoxycytidine in DNA + S-adenosyl-L-methionine = a 5-methyl-2'-deoxycytidine in DNA + S-adenosyl-L-homocysteine + H(+)</text>
        <dbReference type="Rhea" id="RHEA:13681"/>
        <dbReference type="Rhea" id="RHEA-COMP:11369"/>
        <dbReference type="Rhea" id="RHEA-COMP:11370"/>
        <dbReference type="ChEBI" id="CHEBI:15378"/>
        <dbReference type="ChEBI" id="CHEBI:57856"/>
        <dbReference type="ChEBI" id="CHEBI:59789"/>
        <dbReference type="ChEBI" id="CHEBI:85452"/>
        <dbReference type="ChEBI" id="CHEBI:85454"/>
        <dbReference type="EC" id="2.1.1.37"/>
    </reaction>
</comment>
<dbReference type="OrthoDB" id="32195at2"/>
<keyword evidence="4" id="KW-0680">Restriction system</keyword>
<dbReference type="GO" id="GO:0032259">
    <property type="term" value="P:methylation"/>
    <property type="evidence" value="ECO:0007669"/>
    <property type="project" value="UniProtKB-KW"/>
</dbReference>
<dbReference type="GO" id="GO:0003677">
    <property type="term" value="F:DNA binding"/>
    <property type="evidence" value="ECO:0007669"/>
    <property type="project" value="TreeGrafter"/>
</dbReference>
<dbReference type="PANTHER" id="PTHR10629">
    <property type="entry name" value="CYTOSINE-SPECIFIC METHYLTRANSFERASE"/>
    <property type="match status" value="1"/>
</dbReference>
<evidence type="ECO:0000256" key="5">
    <source>
        <dbReference type="ARBA" id="ARBA00047422"/>
    </source>
</evidence>
<dbReference type="InterPro" id="IPR031303">
    <property type="entry name" value="C5_meth_CS"/>
</dbReference>
<proteinExistence type="inferred from homology"/>
<evidence type="ECO:0000256" key="7">
    <source>
        <dbReference type="RuleBase" id="RU000416"/>
    </source>
</evidence>
<dbReference type="Gene3D" id="3.40.50.150">
    <property type="entry name" value="Vaccinia Virus protein VP39"/>
    <property type="match status" value="1"/>
</dbReference>
<dbReference type="PROSITE" id="PS51679">
    <property type="entry name" value="SAM_MT_C5"/>
    <property type="match status" value="1"/>
</dbReference>
<evidence type="ECO:0000256" key="6">
    <source>
        <dbReference type="PROSITE-ProRule" id="PRU01016"/>
    </source>
</evidence>
<reference evidence="10 11" key="1">
    <citation type="submission" date="2019-04" db="EMBL/GenBank/DDBJ databases">
        <authorList>
            <person name="Feng G."/>
            <person name="Zhang J."/>
            <person name="Zhu H."/>
        </authorList>
    </citation>
    <scope>NUCLEOTIDE SEQUENCE [LARGE SCALE GENOMIC DNA]</scope>
    <source>
        <strain evidence="10 11">JCM 19491</strain>
    </source>
</reference>
<organism evidence="10 11">
    <name type="scientific">Hymenobacter wooponensis</name>
    <dbReference type="NCBI Taxonomy" id="1525360"/>
    <lineage>
        <taxon>Bacteria</taxon>
        <taxon>Pseudomonadati</taxon>
        <taxon>Bacteroidota</taxon>
        <taxon>Cytophagia</taxon>
        <taxon>Cytophagales</taxon>
        <taxon>Hymenobacteraceae</taxon>
        <taxon>Hymenobacter</taxon>
    </lineage>
</organism>
<name>A0A4Z0MPY3_9BACT</name>
<keyword evidence="2 6" id="KW-0808">Transferase</keyword>
<dbReference type="InterPro" id="IPR029063">
    <property type="entry name" value="SAM-dependent_MTases_sf"/>
</dbReference>
<dbReference type="PANTHER" id="PTHR10629:SF52">
    <property type="entry name" value="DNA (CYTOSINE-5)-METHYLTRANSFERASE 1"/>
    <property type="match status" value="1"/>
</dbReference>
<dbReference type="AlphaFoldDB" id="A0A4Z0MPY3"/>
<comment type="caution">
    <text evidence="10">The sequence shown here is derived from an EMBL/GenBank/DDBJ whole genome shotgun (WGS) entry which is preliminary data.</text>
</comment>
<sequence>MNYIDLFAGAGGLSEGFLRAGFTPVAHVEMDADACKTLKTRLAYYHLRDNKGISHYKDYLRGKISSEKLYSFVPPEQMDSVLNLPISAETQDEIFGRIDKLLGEEKVDLIIGGPPCQAYSVAGRARKKGMKTDPRNFLYVQYAQYLRKYEPRMFVFENVLGLLSAKNGEHLRNIRRIVDKYGYEMSIRKFNAGDYGVLQSRERLIIIGWRKNTGLGYPSLNTKPKAYKVDNLLSDLPAIQPGGSSSEYKTVAPTNYLRDMNIRPVHWDVLSQHLARPHLESDIRIYRLVIDLWEKEQKRLRYEDLPPELQTHKNKKGFKDRFKVVAKDLSLSQTVVAHIHKDGHYYIHPYAEQGRSLSVREAARLQSFPDDYYFEGSRTAAFKQIGNAVPPLLAEEIARRVKNMLEGNGVFCKLQPPKEKSAAVRKTPAKKVNKPGKQTELFKPERASKRQTTIQPQVLAASV</sequence>
<evidence type="ECO:0000256" key="1">
    <source>
        <dbReference type="ARBA" id="ARBA00022603"/>
    </source>
</evidence>
<evidence type="ECO:0000256" key="3">
    <source>
        <dbReference type="ARBA" id="ARBA00022691"/>
    </source>
</evidence>
<comment type="similarity">
    <text evidence="6 7">Belongs to the class I-like SAM-binding methyltransferase superfamily. C5-methyltransferase family.</text>
</comment>
<accession>A0A4Z0MPY3</accession>
<dbReference type="InterPro" id="IPR050390">
    <property type="entry name" value="C5-Methyltransferase"/>
</dbReference>
<dbReference type="Gene3D" id="3.90.120.10">
    <property type="entry name" value="DNA Methylase, subunit A, domain 2"/>
    <property type="match status" value="1"/>
</dbReference>
<dbReference type="GO" id="GO:0044027">
    <property type="term" value="P:negative regulation of gene expression via chromosomal CpG island methylation"/>
    <property type="evidence" value="ECO:0007669"/>
    <property type="project" value="TreeGrafter"/>
</dbReference>
<evidence type="ECO:0000256" key="2">
    <source>
        <dbReference type="ARBA" id="ARBA00022679"/>
    </source>
</evidence>
<dbReference type="RefSeq" id="WP_135530081.1">
    <property type="nucleotide sequence ID" value="NZ_SRKZ01000002.1"/>
</dbReference>
<dbReference type="GO" id="GO:0003886">
    <property type="term" value="F:DNA (cytosine-5-)-methyltransferase activity"/>
    <property type="evidence" value="ECO:0007669"/>
    <property type="project" value="UniProtKB-EC"/>
</dbReference>
<evidence type="ECO:0000256" key="4">
    <source>
        <dbReference type="ARBA" id="ARBA00022747"/>
    </source>
</evidence>
<dbReference type="Proteomes" id="UP000298284">
    <property type="component" value="Unassembled WGS sequence"/>
</dbReference>
<feature type="active site" evidence="6">
    <location>
        <position position="116"/>
    </location>
</feature>
<keyword evidence="11" id="KW-1185">Reference proteome</keyword>